<keyword evidence="10" id="KW-0418">Kinase</keyword>
<evidence type="ECO:0000256" key="17">
    <source>
        <dbReference type="SAM" id="MobiDB-lite"/>
    </source>
</evidence>
<evidence type="ECO:0000256" key="16">
    <source>
        <dbReference type="SAM" id="Coils"/>
    </source>
</evidence>
<comment type="similarity">
    <text evidence="2">Belongs to the CpsD/CapB family.</text>
</comment>
<dbReference type="InterPro" id="IPR050445">
    <property type="entry name" value="Bact_polysacc_biosynth/exp"/>
</dbReference>
<dbReference type="PANTHER" id="PTHR32309:SF13">
    <property type="entry name" value="FERRIC ENTEROBACTIN TRANSPORT PROTEIN FEPE"/>
    <property type="match status" value="1"/>
</dbReference>
<name>A0ABW0PUG0_9HYPH</name>
<comment type="similarity">
    <text evidence="3">Belongs to the etk/wzc family.</text>
</comment>
<evidence type="ECO:0000256" key="3">
    <source>
        <dbReference type="ARBA" id="ARBA00008883"/>
    </source>
</evidence>
<evidence type="ECO:0000256" key="1">
    <source>
        <dbReference type="ARBA" id="ARBA00004429"/>
    </source>
</evidence>
<keyword evidence="12 18" id="KW-1133">Transmembrane helix</keyword>
<dbReference type="InterPro" id="IPR027417">
    <property type="entry name" value="P-loop_NTPase"/>
</dbReference>
<feature type="domain" description="Polysaccharide chain length determinant N-terminal" evidence="19">
    <location>
        <begin position="38"/>
        <end position="124"/>
    </location>
</feature>
<keyword evidence="16" id="KW-0175">Coiled coil</keyword>
<keyword evidence="22" id="KW-1185">Reference proteome</keyword>
<dbReference type="Gene3D" id="3.40.50.300">
    <property type="entry name" value="P-loop containing nucleotide triphosphate hydrolases"/>
    <property type="match status" value="1"/>
</dbReference>
<feature type="region of interest" description="Disordered" evidence="17">
    <location>
        <begin position="744"/>
        <end position="764"/>
    </location>
</feature>
<keyword evidence="8 18" id="KW-0812">Transmembrane</keyword>
<keyword evidence="13 18" id="KW-0472">Membrane</keyword>
<evidence type="ECO:0000256" key="18">
    <source>
        <dbReference type="SAM" id="Phobius"/>
    </source>
</evidence>
<keyword evidence="11" id="KW-0067">ATP-binding</keyword>
<keyword evidence="14" id="KW-0829">Tyrosine-protein kinase</keyword>
<keyword evidence="5" id="KW-1003">Cell membrane</keyword>
<evidence type="ECO:0000256" key="15">
    <source>
        <dbReference type="ARBA" id="ARBA00051245"/>
    </source>
</evidence>
<evidence type="ECO:0000256" key="2">
    <source>
        <dbReference type="ARBA" id="ARBA00007316"/>
    </source>
</evidence>
<evidence type="ECO:0000256" key="5">
    <source>
        <dbReference type="ARBA" id="ARBA00022475"/>
    </source>
</evidence>
<dbReference type="CDD" id="cd05387">
    <property type="entry name" value="BY-kinase"/>
    <property type="match status" value="1"/>
</dbReference>
<evidence type="ECO:0000256" key="12">
    <source>
        <dbReference type="ARBA" id="ARBA00022989"/>
    </source>
</evidence>
<proteinExistence type="inferred from homology"/>
<dbReference type="InterPro" id="IPR025669">
    <property type="entry name" value="AAA_dom"/>
</dbReference>
<evidence type="ECO:0000256" key="13">
    <source>
        <dbReference type="ARBA" id="ARBA00023136"/>
    </source>
</evidence>
<dbReference type="InterPro" id="IPR005702">
    <property type="entry name" value="Wzc-like_C"/>
</dbReference>
<feature type="coiled-coil region" evidence="16">
    <location>
        <begin position="230"/>
        <end position="257"/>
    </location>
</feature>
<feature type="transmembrane region" description="Helical" evidence="18">
    <location>
        <begin position="455"/>
        <end position="477"/>
    </location>
</feature>
<evidence type="ECO:0000256" key="8">
    <source>
        <dbReference type="ARBA" id="ARBA00022692"/>
    </source>
</evidence>
<evidence type="ECO:0000313" key="22">
    <source>
        <dbReference type="Proteomes" id="UP001596150"/>
    </source>
</evidence>
<evidence type="ECO:0000259" key="20">
    <source>
        <dbReference type="Pfam" id="PF13614"/>
    </source>
</evidence>
<dbReference type="EMBL" id="JBHSML010000003">
    <property type="protein sequence ID" value="MFC5516260.1"/>
    <property type="molecule type" value="Genomic_DNA"/>
</dbReference>
<dbReference type="PANTHER" id="PTHR32309">
    <property type="entry name" value="TYROSINE-PROTEIN KINASE"/>
    <property type="match status" value="1"/>
</dbReference>
<dbReference type="RefSeq" id="WP_266341538.1">
    <property type="nucleotide sequence ID" value="NZ_JAPKNH010000001.1"/>
</dbReference>
<evidence type="ECO:0000256" key="10">
    <source>
        <dbReference type="ARBA" id="ARBA00022777"/>
    </source>
</evidence>
<organism evidence="21 22">
    <name type="scientific">Kaistia terrae</name>
    <dbReference type="NCBI Taxonomy" id="537017"/>
    <lineage>
        <taxon>Bacteria</taxon>
        <taxon>Pseudomonadati</taxon>
        <taxon>Pseudomonadota</taxon>
        <taxon>Alphaproteobacteria</taxon>
        <taxon>Hyphomicrobiales</taxon>
        <taxon>Kaistiaceae</taxon>
        <taxon>Kaistia</taxon>
    </lineage>
</organism>
<evidence type="ECO:0000313" key="21">
    <source>
        <dbReference type="EMBL" id="MFC5516260.1"/>
    </source>
</evidence>
<comment type="caution">
    <text evidence="21">The sequence shown here is derived from an EMBL/GenBank/DDBJ whole genome shotgun (WGS) entry which is preliminary data.</text>
</comment>
<evidence type="ECO:0000256" key="4">
    <source>
        <dbReference type="ARBA" id="ARBA00011903"/>
    </source>
</evidence>
<dbReference type="InterPro" id="IPR003856">
    <property type="entry name" value="LPS_length_determ_N"/>
</dbReference>
<evidence type="ECO:0000259" key="19">
    <source>
        <dbReference type="Pfam" id="PF02706"/>
    </source>
</evidence>
<dbReference type="EC" id="2.7.10.2" evidence="4"/>
<evidence type="ECO:0000256" key="9">
    <source>
        <dbReference type="ARBA" id="ARBA00022741"/>
    </source>
</evidence>
<accession>A0ABW0PUG0</accession>
<reference evidence="22" key="1">
    <citation type="journal article" date="2019" name="Int. J. Syst. Evol. Microbiol.">
        <title>The Global Catalogue of Microorganisms (GCM) 10K type strain sequencing project: providing services to taxonomists for standard genome sequencing and annotation.</title>
        <authorList>
            <consortium name="The Broad Institute Genomics Platform"/>
            <consortium name="The Broad Institute Genome Sequencing Center for Infectious Disease"/>
            <person name="Wu L."/>
            <person name="Ma J."/>
        </authorList>
    </citation>
    <scope>NUCLEOTIDE SEQUENCE [LARGE SCALE GENOMIC DNA]</scope>
    <source>
        <strain evidence="22">KACC 12633</strain>
    </source>
</reference>
<keyword evidence="6" id="KW-0997">Cell inner membrane</keyword>
<keyword evidence="7" id="KW-0808">Transferase</keyword>
<comment type="catalytic activity">
    <reaction evidence="15">
        <text>L-tyrosyl-[protein] + ATP = O-phospho-L-tyrosyl-[protein] + ADP + H(+)</text>
        <dbReference type="Rhea" id="RHEA:10596"/>
        <dbReference type="Rhea" id="RHEA-COMP:10136"/>
        <dbReference type="Rhea" id="RHEA-COMP:20101"/>
        <dbReference type="ChEBI" id="CHEBI:15378"/>
        <dbReference type="ChEBI" id="CHEBI:30616"/>
        <dbReference type="ChEBI" id="CHEBI:46858"/>
        <dbReference type="ChEBI" id="CHEBI:61978"/>
        <dbReference type="ChEBI" id="CHEBI:456216"/>
        <dbReference type="EC" id="2.7.10.2"/>
    </reaction>
</comment>
<evidence type="ECO:0000256" key="11">
    <source>
        <dbReference type="ARBA" id="ARBA00022840"/>
    </source>
</evidence>
<sequence>MALDRDGAANLPANDFYNGPGYGQRLYGYPEAEEPAGIDPLRLLFYIVEYRWLIAILLAVGLVSGLTITMMQTPKYQATARLEVQIPSARVFQDMELVSESSDIRAFLTARERLKSRALAQRVVLGLGLSERTAFLFPAPDFAIGNIFRRAFGASASEALDDYAPEEREEIAINRIVDNLAVDLVTNTSLLSINYRDQDRRTAQEVANQIAQSYIDQRVDQTGATSELARQFIQDQVGQVKTKLQRSEQELVDYAKEAGITVTGSEGSLIENSMQAINAALSKAVEDRLSQERLVQQINAGRGASLEQVLVSEGLQKLRGEIAARSAEYQQKLGTFKPGFPEMQQLQAQIRELRKQYDDGVAIITDGVRLKLDDATAEEADLKQKLAEMQAEQATYQDKNIRYTILKREVDSDRAQYQSLIGKLSDANITSELRQQNAVIVDLAPLPRFPVSPRLSINLAIAIMLFAAMAATIIYVLELLNNTFVNPDQVEKELQLPVMGILPEVDAELLAESIADPTSGLSEAYRSLRTALQFSGTDGAPKTLVITSSEPSEGKSTTVFKLAKDFGVLGQKVLVIDGDLRKPNVHRQFSIDNTLGLSNLLTNTVRAEELSTVVRQTKEENVWAITSGTIPPNPADLLSSQRMAQLIERMSQRFDLVLIDAPPVVGLSDAPILSRLAQGTLLVVCANKVTRKSAKNALKRLKSAGAQVVGAALSRFSVGKFDYSYAYRYMNYHYYNYGGETPKLEGQSGDSKSETQQPAHRHRNLVGRARVVLARLGRRLKPVG</sequence>
<dbReference type="Proteomes" id="UP001596150">
    <property type="component" value="Unassembled WGS sequence"/>
</dbReference>
<feature type="coiled-coil region" evidence="16">
    <location>
        <begin position="343"/>
        <end position="399"/>
    </location>
</feature>
<feature type="domain" description="AAA" evidence="20">
    <location>
        <begin position="554"/>
        <end position="673"/>
    </location>
</feature>
<evidence type="ECO:0000256" key="14">
    <source>
        <dbReference type="ARBA" id="ARBA00023137"/>
    </source>
</evidence>
<feature type="transmembrane region" description="Helical" evidence="18">
    <location>
        <begin position="50"/>
        <end position="71"/>
    </location>
</feature>
<evidence type="ECO:0000256" key="6">
    <source>
        <dbReference type="ARBA" id="ARBA00022519"/>
    </source>
</evidence>
<feature type="compositionally biased region" description="Polar residues" evidence="17">
    <location>
        <begin position="748"/>
        <end position="758"/>
    </location>
</feature>
<protein>
    <recommendedName>
        <fullName evidence="4">non-specific protein-tyrosine kinase</fullName>
        <ecNumber evidence="4">2.7.10.2</ecNumber>
    </recommendedName>
</protein>
<keyword evidence="9" id="KW-0547">Nucleotide-binding</keyword>
<comment type="subcellular location">
    <subcellularLocation>
        <location evidence="1">Cell inner membrane</location>
        <topology evidence="1">Multi-pass membrane protein</topology>
    </subcellularLocation>
</comment>
<dbReference type="Pfam" id="PF02706">
    <property type="entry name" value="Wzz"/>
    <property type="match status" value="1"/>
</dbReference>
<dbReference type="Pfam" id="PF13614">
    <property type="entry name" value="AAA_31"/>
    <property type="match status" value="1"/>
</dbReference>
<dbReference type="SUPFAM" id="SSF52540">
    <property type="entry name" value="P-loop containing nucleoside triphosphate hydrolases"/>
    <property type="match status" value="1"/>
</dbReference>
<evidence type="ECO:0000256" key="7">
    <source>
        <dbReference type="ARBA" id="ARBA00022679"/>
    </source>
</evidence>
<gene>
    <name evidence="21" type="ORF">ACFPP9_10800</name>
</gene>
<dbReference type="NCBIfam" id="TIGR01007">
    <property type="entry name" value="eps_fam"/>
    <property type="match status" value="1"/>
</dbReference>